<feature type="transmembrane region" description="Helical" evidence="7">
    <location>
        <begin position="9"/>
        <end position="30"/>
    </location>
</feature>
<comment type="subcellular location">
    <subcellularLocation>
        <location evidence="1 7">Cell membrane</location>
        <topology evidence="1 7">Multi-pass membrane protein</topology>
    </subcellularLocation>
</comment>
<dbReference type="PANTHER" id="PTHR43744:SF12">
    <property type="entry name" value="ABC TRANSPORTER PERMEASE PROTEIN MG189-RELATED"/>
    <property type="match status" value="1"/>
</dbReference>
<keyword evidence="3" id="KW-1003">Cell membrane</keyword>
<dbReference type="Gene3D" id="1.10.3720.10">
    <property type="entry name" value="MetI-like"/>
    <property type="match status" value="1"/>
</dbReference>
<sequence length="275" mass="31089">MKKLSLSTIVIRFTLIVGAIFSLFPFYWMIVMASRTNSEIFAIPPYLTLGGHLIENTIIVLTETNFFQAFLNTVFYAVVSTILILFFDSLAGYTFAKMKFKGKKILFVFLLATMMIPGQINIIPQFIMMDWMGWVGSYNALIIPGMANAFGIFWIKQYCENAIPDSIIEAAKMDGCSTFGTYWRIGIPILKPALSFLAIYSFIGAWNNYTWPLIILNDESKYVISLALTRLQGLYFTDYPLVITGTLISTIPVLLIFFFFSRQLMAGITDGAVKE</sequence>
<protein>
    <submittedName>
        <fullName evidence="9">Cellobiose transport system permease protein</fullName>
    </submittedName>
</protein>
<dbReference type="InterPro" id="IPR035906">
    <property type="entry name" value="MetI-like_sf"/>
</dbReference>
<accession>A0A852TAL9</accession>
<evidence type="ECO:0000313" key="9">
    <source>
        <dbReference type="EMBL" id="NYE05830.1"/>
    </source>
</evidence>
<evidence type="ECO:0000256" key="7">
    <source>
        <dbReference type="RuleBase" id="RU363032"/>
    </source>
</evidence>
<keyword evidence="2 7" id="KW-0813">Transport</keyword>
<gene>
    <name evidence="9" type="ORF">F4694_002605</name>
</gene>
<dbReference type="Pfam" id="PF00528">
    <property type="entry name" value="BPD_transp_1"/>
    <property type="match status" value="1"/>
</dbReference>
<feature type="transmembrane region" description="Helical" evidence="7">
    <location>
        <begin position="105"/>
        <end position="127"/>
    </location>
</feature>
<name>A0A852TAL9_9BACI</name>
<comment type="caution">
    <text evidence="9">The sequence shown here is derived from an EMBL/GenBank/DDBJ whole genome shotgun (WGS) entry which is preliminary data.</text>
</comment>
<reference evidence="10" key="2">
    <citation type="submission" date="2020-08" db="EMBL/GenBank/DDBJ databases">
        <title>The Agave Microbiome: Exploring the role of microbial communities in plant adaptations to desert environments.</title>
        <authorList>
            <person name="Partida-Martinez L.P."/>
        </authorList>
    </citation>
    <scope>NUCLEOTIDE SEQUENCE [LARGE SCALE GENOMIC DNA]</scope>
    <source>
        <strain evidence="10">AT2.8</strain>
    </source>
</reference>
<feature type="transmembrane region" description="Helical" evidence="7">
    <location>
        <begin position="182"/>
        <end position="203"/>
    </location>
</feature>
<organism evidence="9 10">
    <name type="scientific">Neobacillus niacini</name>
    <dbReference type="NCBI Taxonomy" id="86668"/>
    <lineage>
        <taxon>Bacteria</taxon>
        <taxon>Bacillati</taxon>
        <taxon>Bacillota</taxon>
        <taxon>Bacilli</taxon>
        <taxon>Bacillales</taxon>
        <taxon>Bacillaceae</taxon>
        <taxon>Neobacillus</taxon>
    </lineage>
</organism>
<dbReference type="GO" id="GO:0055085">
    <property type="term" value="P:transmembrane transport"/>
    <property type="evidence" value="ECO:0007669"/>
    <property type="project" value="InterPro"/>
</dbReference>
<evidence type="ECO:0000313" key="10">
    <source>
        <dbReference type="Proteomes" id="UP000548423"/>
    </source>
</evidence>
<dbReference type="InterPro" id="IPR000515">
    <property type="entry name" value="MetI-like"/>
</dbReference>
<evidence type="ECO:0000256" key="4">
    <source>
        <dbReference type="ARBA" id="ARBA00022692"/>
    </source>
</evidence>
<evidence type="ECO:0000259" key="8">
    <source>
        <dbReference type="PROSITE" id="PS50928"/>
    </source>
</evidence>
<evidence type="ECO:0000256" key="5">
    <source>
        <dbReference type="ARBA" id="ARBA00022989"/>
    </source>
</evidence>
<dbReference type="GO" id="GO:0005886">
    <property type="term" value="C:plasma membrane"/>
    <property type="evidence" value="ECO:0007669"/>
    <property type="project" value="UniProtKB-SubCell"/>
</dbReference>
<dbReference type="AlphaFoldDB" id="A0A852TAL9"/>
<comment type="similarity">
    <text evidence="7">Belongs to the binding-protein-dependent transport system permease family.</text>
</comment>
<dbReference type="PANTHER" id="PTHR43744">
    <property type="entry name" value="ABC TRANSPORTER PERMEASE PROTEIN MG189-RELATED-RELATED"/>
    <property type="match status" value="1"/>
</dbReference>
<dbReference type="EMBL" id="JACCBX010000005">
    <property type="protein sequence ID" value="NYE05830.1"/>
    <property type="molecule type" value="Genomic_DNA"/>
</dbReference>
<dbReference type="SUPFAM" id="SSF161098">
    <property type="entry name" value="MetI-like"/>
    <property type="match status" value="1"/>
</dbReference>
<feature type="domain" description="ABC transmembrane type-1" evidence="8">
    <location>
        <begin position="70"/>
        <end position="260"/>
    </location>
</feature>
<evidence type="ECO:0000256" key="3">
    <source>
        <dbReference type="ARBA" id="ARBA00022475"/>
    </source>
</evidence>
<keyword evidence="4 7" id="KW-0812">Transmembrane</keyword>
<dbReference type="CDD" id="cd06261">
    <property type="entry name" value="TM_PBP2"/>
    <property type="match status" value="1"/>
</dbReference>
<feature type="transmembrane region" description="Helical" evidence="7">
    <location>
        <begin position="133"/>
        <end position="155"/>
    </location>
</feature>
<keyword evidence="6 7" id="KW-0472">Membrane</keyword>
<keyword evidence="5 7" id="KW-1133">Transmembrane helix</keyword>
<feature type="transmembrane region" description="Helical" evidence="7">
    <location>
        <begin position="74"/>
        <end position="93"/>
    </location>
</feature>
<reference evidence="10" key="1">
    <citation type="submission" date="2020-07" db="EMBL/GenBank/DDBJ databases">
        <authorList>
            <person name="Partida-Martinez L."/>
            <person name="Huntemann M."/>
            <person name="Clum A."/>
            <person name="Wang J."/>
            <person name="Palaniappan K."/>
            <person name="Ritter S."/>
            <person name="Chen I.-M."/>
            <person name="Stamatis D."/>
            <person name="Reddy T."/>
            <person name="O'Malley R."/>
            <person name="Daum C."/>
            <person name="Shapiro N."/>
            <person name="Ivanova N."/>
            <person name="Kyrpides N."/>
            <person name="Woyke T."/>
        </authorList>
    </citation>
    <scope>NUCLEOTIDE SEQUENCE [LARGE SCALE GENOMIC DNA]</scope>
    <source>
        <strain evidence="10">AT2.8</strain>
    </source>
</reference>
<feature type="transmembrane region" description="Helical" evidence="7">
    <location>
        <begin position="239"/>
        <end position="260"/>
    </location>
</feature>
<evidence type="ECO:0000256" key="1">
    <source>
        <dbReference type="ARBA" id="ARBA00004651"/>
    </source>
</evidence>
<evidence type="ECO:0000256" key="6">
    <source>
        <dbReference type="ARBA" id="ARBA00023136"/>
    </source>
</evidence>
<dbReference type="PROSITE" id="PS50928">
    <property type="entry name" value="ABC_TM1"/>
    <property type="match status" value="1"/>
</dbReference>
<dbReference type="Proteomes" id="UP000548423">
    <property type="component" value="Unassembled WGS sequence"/>
</dbReference>
<evidence type="ECO:0000256" key="2">
    <source>
        <dbReference type="ARBA" id="ARBA00022448"/>
    </source>
</evidence>
<proteinExistence type="inferred from homology"/>